<gene>
    <name evidence="2" type="ORF">A5792_19180</name>
</gene>
<dbReference type="EMBL" id="LZSO01000025">
    <property type="protein sequence ID" value="OBB29423.1"/>
    <property type="molecule type" value="Genomic_DNA"/>
</dbReference>
<proteinExistence type="predicted"/>
<dbReference type="InterPro" id="IPR026954">
    <property type="entry name" value="PknH-like_Extracell"/>
</dbReference>
<feature type="domain" description="PknH-like extracellular" evidence="1">
    <location>
        <begin position="24"/>
        <end position="217"/>
    </location>
</feature>
<comment type="caution">
    <text evidence="2">The sequence shown here is derived from an EMBL/GenBank/DDBJ whole genome shotgun (WGS) entry which is preliminary data.</text>
</comment>
<dbReference type="AlphaFoldDB" id="A0A1A0R5K1"/>
<dbReference type="InterPro" id="IPR038232">
    <property type="entry name" value="PknH-like_Extracell_sf"/>
</dbReference>
<accession>A0A1A0R5K1</accession>
<evidence type="ECO:0000313" key="3">
    <source>
        <dbReference type="Proteomes" id="UP000093902"/>
    </source>
</evidence>
<organism evidence="2 3">
    <name type="scientific">Mycolicibacterium peregrinum</name>
    <name type="common">Mycobacterium peregrinum</name>
    <dbReference type="NCBI Taxonomy" id="43304"/>
    <lineage>
        <taxon>Bacteria</taxon>
        <taxon>Bacillati</taxon>
        <taxon>Actinomycetota</taxon>
        <taxon>Actinomycetes</taxon>
        <taxon>Mycobacteriales</taxon>
        <taxon>Mycobacteriaceae</taxon>
        <taxon>Mycolicibacterium</taxon>
    </lineage>
</organism>
<reference evidence="3" key="1">
    <citation type="submission" date="2016-06" db="EMBL/GenBank/DDBJ databases">
        <authorList>
            <person name="Sutton G."/>
            <person name="Brinkac L."/>
            <person name="Sanka R."/>
            <person name="Adams M."/>
            <person name="Lau E."/>
            <person name="Mehaffy C."/>
            <person name="Tameris M."/>
            <person name="Hatherill M."/>
            <person name="Hanekom W."/>
            <person name="Mahomed H."/>
            <person name="Mcshane H."/>
        </authorList>
    </citation>
    <scope>NUCLEOTIDE SEQUENCE [LARGE SCALE GENOMIC DNA]</scope>
    <source>
        <strain evidence="3">852002-51209_SCH5440388</strain>
    </source>
</reference>
<name>A0A1A0R5K1_MYCPR</name>
<dbReference type="Proteomes" id="UP000093902">
    <property type="component" value="Unassembled WGS sequence"/>
</dbReference>
<evidence type="ECO:0000313" key="2">
    <source>
        <dbReference type="EMBL" id="OBB29423.1"/>
    </source>
</evidence>
<dbReference type="STRING" id="43304.GCA_001403655_04571"/>
<dbReference type="Pfam" id="PF14032">
    <property type="entry name" value="PknH_C"/>
    <property type="match status" value="1"/>
</dbReference>
<dbReference type="Gene3D" id="3.40.1000.70">
    <property type="entry name" value="PknH-like extracellular domain"/>
    <property type="match status" value="1"/>
</dbReference>
<sequence length="239" mass="25811">MVCLLLVAGVMFFLGSGEDSKTVKDSSLQRTLLDRAEAGNILGVGVLVGDPNYDNGAIQSTFDTERGNDPCVIGDPATAGWYQDTGSTAVRRQFLQSSEGNDAGADVMFDQAVIAYADADAARAVVQNIRDKWQQCVGKDVSQTMPGEDPWPWHIGDISESDGVVLGYATDLSEDANGWVCRFGMAPRHNVVAEVQVCSATADAGSVGKLMAKMSEKIDTAAEANGSRHRHFRFWRRHH</sequence>
<protein>
    <recommendedName>
        <fullName evidence="1">PknH-like extracellular domain-containing protein</fullName>
    </recommendedName>
</protein>
<evidence type="ECO:0000259" key="1">
    <source>
        <dbReference type="Pfam" id="PF14032"/>
    </source>
</evidence>